<dbReference type="Proteomes" id="UP000218896">
    <property type="component" value="Unassembled WGS sequence"/>
</dbReference>
<dbReference type="OrthoDB" id="1523296at2"/>
<dbReference type="AlphaFoldDB" id="A0A2A2FB24"/>
<gene>
    <name evidence="1" type="ORF">CK501_03080</name>
</gene>
<dbReference type="EMBL" id="NSKD01000001">
    <property type="protein sequence ID" value="PAU82148.1"/>
    <property type="molecule type" value="Genomic_DNA"/>
</dbReference>
<dbReference type="RefSeq" id="WP_095616244.1">
    <property type="nucleotide sequence ID" value="NZ_NSKD01000001.1"/>
</dbReference>
<name>A0A2A2FB24_9GAMM</name>
<accession>A0A2A2FB24</accession>
<dbReference type="InterPro" id="IPR010732">
    <property type="entry name" value="T6SS_TssG-like"/>
</dbReference>
<reference evidence="1 2" key="1">
    <citation type="submission" date="2017-08" db="EMBL/GenBank/DDBJ databases">
        <title>Halovibrio sewagensis sp. nov., isolated from wastewater of high salinity.</title>
        <authorList>
            <person name="Dong X."/>
            <person name="Zhang G."/>
        </authorList>
    </citation>
    <scope>NUCLEOTIDE SEQUENCE [LARGE SCALE GENOMIC DNA]</scope>
    <source>
        <strain evidence="1 2">YL5-2</strain>
    </source>
</reference>
<sequence>MNVEAMTGEQDFFRTVWRLQRQIPERRSAYRRVGHDGWPSQELVRFRTSQHMGFVGSDLVATHEEQLEEGVSRGELTVDSLGLTGARGALPSHYTEMVLAQVRSRSPALRDFLDMFNHRLLSLLYRSWEKTQPAVQQERTEADAFTTVLGALTGAETELDIHYGAALARGPRSASMLRHCLEDLCGMPVTVTPLQGEWADVAEADQTRLPDASRPGGQHARLGEAMLGKRVWIADHGVRVTFHAEKETQLRSLLPGGALSPVMERLSRKLVGGQTVLHYRVRARTAMVTGARLDGHARVGKNSFIGAFQEPEQPLEIGFRPGKE</sequence>
<dbReference type="Pfam" id="PF06996">
    <property type="entry name" value="T6SS_TssG"/>
    <property type="match status" value="1"/>
</dbReference>
<proteinExistence type="predicted"/>
<comment type="caution">
    <text evidence="1">The sequence shown here is derived from an EMBL/GenBank/DDBJ whole genome shotgun (WGS) entry which is preliminary data.</text>
</comment>
<dbReference type="PANTHER" id="PTHR35564:SF4">
    <property type="entry name" value="CYTOPLASMIC PROTEIN"/>
    <property type="match status" value="1"/>
</dbReference>
<dbReference type="PANTHER" id="PTHR35564">
    <property type="match status" value="1"/>
</dbReference>
<dbReference type="NCBIfam" id="TIGR03347">
    <property type="entry name" value="VI_chp_1"/>
    <property type="match status" value="1"/>
</dbReference>
<organism evidence="1 2">
    <name type="scientific">Halovibrio salipaludis</name>
    <dbReference type="NCBI Taxonomy" id="2032626"/>
    <lineage>
        <taxon>Bacteria</taxon>
        <taxon>Pseudomonadati</taxon>
        <taxon>Pseudomonadota</taxon>
        <taxon>Gammaproteobacteria</taxon>
        <taxon>Oceanospirillales</taxon>
        <taxon>Halomonadaceae</taxon>
        <taxon>Halovibrio</taxon>
    </lineage>
</organism>
<protein>
    <submittedName>
        <fullName evidence="1">Type VI secretion system baseplate subunit TssG</fullName>
    </submittedName>
</protein>
<evidence type="ECO:0000313" key="1">
    <source>
        <dbReference type="EMBL" id="PAU82148.1"/>
    </source>
</evidence>
<keyword evidence="2" id="KW-1185">Reference proteome</keyword>
<evidence type="ECO:0000313" key="2">
    <source>
        <dbReference type="Proteomes" id="UP000218896"/>
    </source>
</evidence>